<comment type="caution">
    <text evidence="2">The sequence shown here is derived from an EMBL/GenBank/DDBJ whole genome shotgun (WGS) entry which is preliminary data.</text>
</comment>
<evidence type="ECO:0000313" key="2">
    <source>
        <dbReference type="EMBL" id="MBO4205556.1"/>
    </source>
</evidence>
<dbReference type="Proteomes" id="UP000823521">
    <property type="component" value="Unassembled WGS sequence"/>
</dbReference>
<organism evidence="2 3">
    <name type="scientific">Micromonospora echinofusca</name>
    <dbReference type="NCBI Taxonomy" id="47858"/>
    <lineage>
        <taxon>Bacteria</taxon>
        <taxon>Bacillati</taxon>
        <taxon>Actinomycetota</taxon>
        <taxon>Actinomycetes</taxon>
        <taxon>Micromonosporales</taxon>
        <taxon>Micromonosporaceae</taxon>
        <taxon>Micromonospora</taxon>
    </lineage>
</organism>
<gene>
    <name evidence="2" type="ORF">GSF22_05955</name>
</gene>
<dbReference type="EMBL" id="WVUH01000029">
    <property type="protein sequence ID" value="MBO4205556.1"/>
    <property type="molecule type" value="Genomic_DNA"/>
</dbReference>
<feature type="region of interest" description="Disordered" evidence="1">
    <location>
        <begin position="37"/>
        <end position="89"/>
    </location>
</feature>
<evidence type="ECO:0000256" key="1">
    <source>
        <dbReference type="SAM" id="MobiDB-lite"/>
    </source>
</evidence>
<evidence type="ECO:0000313" key="3">
    <source>
        <dbReference type="Proteomes" id="UP000823521"/>
    </source>
</evidence>
<dbReference type="RefSeq" id="WP_208811738.1">
    <property type="nucleotide sequence ID" value="NZ_WVUH01000029.1"/>
</dbReference>
<protein>
    <submittedName>
        <fullName evidence="2">Uncharacterized protein</fullName>
    </submittedName>
</protein>
<feature type="compositionally biased region" description="Pro residues" evidence="1">
    <location>
        <begin position="70"/>
        <end position="79"/>
    </location>
</feature>
<sequence length="366" mass="39770">MKEFSGFDDGIRRCFQQFTDPVNCSWSLIRVGRAGPVPSATPQGHLPAGRAPTLHDPDSAHAHGLAPMSAPVPPPPGVQPPQTATDERGGAAPVQAFDIWAGSEPEPDDHGLQPLPAGWAGPDGPGIDKRTWPRSPRTGQPMMHCFTLWLPEAYRRRGRDLVAVSVFQWNDDLYFQDPLPCLAAGGGPADPSGGAHPFRGQLAQSVRHPQLCLADDGVDNLFAMVWLTAAEFDGPRVPRPDAAPALADGEHDITRTMQRYGVFGELWLYPRYPDPNAGVPPQESWQRTGSYVDVPDRFDRFHDEHLGGSVMSPNGIRAGLSAWYFEVNRLGGMSHGGDEDLAFDLDNDAFLGDLTSKVLVLPDRPV</sequence>
<name>A0ABS3VM65_MICEH</name>
<accession>A0ABS3VM65</accession>
<keyword evidence="3" id="KW-1185">Reference proteome</keyword>
<reference evidence="2 3" key="1">
    <citation type="submission" date="2019-12" db="EMBL/GenBank/DDBJ databases">
        <title>Whole genome sequencing of endophytic Actinobacterium Micromonospora sp. MPMI6T.</title>
        <authorList>
            <person name="Evv R."/>
            <person name="Podile A.R."/>
        </authorList>
    </citation>
    <scope>NUCLEOTIDE SEQUENCE [LARGE SCALE GENOMIC DNA]</scope>
    <source>
        <strain evidence="2 3">MPMI6</strain>
    </source>
</reference>
<proteinExistence type="predicted"/>